<dbReference type="SUPFAM" id="SSF55785">
    <property type="entry name" value="PYP-like sensor domain (PAS domain)"/>
    <property type="match status" value="1"/>
</dbReference>
<sequence>MSAMTRTVAGLPDAMGADLLRDLLVRAVNAGRNAVCLSDVSLPDQPVVWVNEAFTTITGYTFQQTVGRNCRFLQDGLTELGYDVRGPARRIRDLISLRASGTVLIPNRRADGRIFCNELALSPLVERSGEVRYYLGVQQDVSARIAAERARDRSYEEAAQLADQLQNRLVPRTLPSFDDWDVAVRYRAATRPDGSRGEVSGDFYDLVGSPGQRPLAVIGDVSGRGPRAAATTAALRWSVRGLAGVLDSPAEVLRHVAGSVHEALDDRFATLVAARLPGSAEDPDVTVSLAGHPAPLLIPRDGPVRAVGRPGMLIGPFAGVDVHDAVLPVRSGEFLVLYTDGVTEAVSPRHELLGEDGLLAALEGARPWARKASDVVEAVLTAVAEHVAGGPTDDLTLMVLRRR</sequence>
<dbReference type="InterPro" id="IPR000700">
    <property type="entry name" value="PAS-assoc_C"/>
</dbReference>
<organism evidence="3 4">
    <name type="scientific">Kineococcus gynurae</name>
    <dbReference type="NCBI Taxonomy" id="452979"/>
    <lineage>
        <taxon>Bacteria</taxon>
        <taxon>Bacillati</taxon>
        <taxon>Actinomycetota</taxon>
        <taxon>Actinomycetes</taxon>
        <taxon>Kineosporiales</taxon>
        <taxon>Kineosporiaceae</taxon>
        <taxon>Kineococcus</taxon>
    </lineage>
</organism>
<dbReference type="PANTHER" id="PTHR43156:SF2">
    <property type="entry name" value="STAGE II SPORULATION PROTEIN E"/>
    <property type="match status" value="1"/>
</dbReference>
<evidence type="ECO:0000259" key="2">
    <source>
        <dbReference type="PROSITE" id="PS50113"/>
    </source>
</evidence>
<dbReference type="PANTHER" id="PTHR43156">
    <property type="entry name" value="STAGE II SPORULATION PROTEIN E-RELATED"/>
    <property type="match status" value="1"/>
</dbReference>
<dbReference type="InterPro" id="IPR000014">
    <property type="entry name" value="PAS"/>
</dbReference>
<dbReference type="EC" id="3.1.3.16" evidence="3"/>
<dbReference type="GO" id="GO:0004722">
    <property type="term" value="F:protein serine/threonine phosphatase activity"/>
    <property type="evidence" value="ECO:0007669"/>
    <property type="project" value="UniProtKB-EC"/>
</dbReference>
<evidence type="ECO:0000256" key="1">
    <source>
        <dbReference type="ARBA" id="ARBA00022801"/>
    </source>
</evidence>
<dbReference type="InterPro" id="IPR001932">
    <property type="entry name" value="PPM-type_phosphatase-like_dom"/>
</dbReference>
<dbReference type="InterPro" id="IPR035965">
    <property type="entry name" value="PAS-like_dom_sf"/>
</dbReference>
<evidence type="ECO:0000313" key="3">
    <source>
        <dbReference type="EMBL" id="MFB9376658.1"/>
    </source>
</evidence>
<dbReference type="Pfam" id="PF07228">
    <property type="entry name" value="SpoIIE"/>
    <property type="match status" value="1"/>
</dbReference>
<dbReference type="PROSITE" id="PS50113">
    <property type="entry name" value="PAC"/>
    <property type="match status" value="1"/>
</dbReference>
<keyword evidence="1 3" id="KW-0378">Hydrolase</keyword>
<dbReference type="Proteomes" id="UP001589748">
    <property type="component" value="Unassembled WGS sequence"/>
</dbReference>
<dbReference type="EMBL" id="JBHMDM010000004">
    <property type="protein sequence ID" value="MFB9376658.1"/>
    <property type="molecule type" value="Genomic_DNA"/>
</dbReference>
<dbReference type="Pfam" id="PF13426">
    <property type="entry name" value="PAS_9"/>
    <property type="match status" value="1"/>
</dbReference>
<dbReference type="Gene3D" id="3.30.450.20">
    <property type="entry name" value="PAS domain"/>
    <property type="match status" value="1"/>
</dbReference>
<dbReference type="Gene3D" id="3.60.40.10">
    <property type="entry name" value="PPM-type phosphatase domain"/>
    <property type="match status" value="1"/>
</dbReference>
<reference evidence="3 4" key="1">
    <citation type="submission" date="2024-09" db="EMBL/GenBank/DDBJ databases">
        <authorList>
            <person name="Sun Q."/>
            <person name="Mori K."/>
        </authorList>
    </citation>
    <scope>NUCLEOTIDE SEQUENCE [LARGE SCALE GENOMIC DNA]</scope>
    <source>
        <strain evidence="3 4">TISTR 1856</strain>
    </source>
</reference>
<keyword evidence="4" id="KW-1185">Reference proteome</keyword>
<dbReference type="CDD" id="cd00130">
    <property type="entry name" value="PAS"/>
    <property type="match status" value="1"/>
</dbReference>
<dbReference type="SUPFAM" id="SSF81606">
    <property type="entry name" value="PP2C-like"/>
    <property type="match status" value="1"/>
</dbReference>
<name>A0ABV5LRK0_9ACTN</name>
<protein>
    <submittedName>
        <fullName evidence="3">PP2C family protein-serine/threonine phosphatase</fullName>
        <ecNumber evidence="3">3.1.3.16</ecNumber>
    </submittedName>
</protein>
<comment type="caution">
    <text evidence="3">The sequence shown here is derived from an EMBL/GenBank/DDBJ whole genome shotgun (WGS) entry which is preliminary data.</text>
</comment>
<feature type="domain" description="PAC" evidence="2">
    <location>
        <begin position="99"/>
        <end position="153"/>
    </location>
</feature>
<dbReference type="InterPro" id="IPR001610">
    <property type="entry name" value="PAC"/>
</dbReference>
<accession>A0ABV5LRK0</accession>
<dbReference type="RefSeq" id="WP_380135995.1">
    <property type="nucleotide sequence ID" value="NZ_JBHLUI010000003.1"/>
</dbReference>
<dbReference type="InterPro" id="IPR052016">
    <property type="entry name" value="Bact_Sigma-Reg"/>
</dbReference>
<dbReference type="SMART" id="SM00086">
    <property type="entry name" value="PAC"/>
    <property type="match status" value="1"/>
</dbReference>
<evidence type="ECO:0000313" key="4">
    <source>
        <dbReference type="Proteomes" id="UP001589748"/>
    </source>
</evidence>
<dbReference type="InterPro" id="IPR036457">
    <property type="entry name" value="PPM-type-like_dom_sf"/>
</dbReference>
<dbReference type="SMART" id="SM00331">
    <property type="entry name" value="PP2C_SIG"/>
    <property type="match status" value="1"/>
</dbReference>
<proteinExistence type="predicted"/>
<gene>
    <name evidence="3" type="ORF">ACFFVI_06725</name>
</gene>
<dbReference type="NCBIfam" id="TIGR00229">
    <property type="entry name" value="sensory_box"/>
    <property type="match status" value="1"/>
</dbReference>